<dbReference type="PANTHER" id="PTHR33155:SF27">
    <property type="entry name" value="FANTASTIC FOUR-LIKE PROTEIN (DUF3049)"/>
    <property type="match status" value="1"/>
</dbReference>
<reference evidence="4 5" key="1">
    <citation type="submission" date="2020-06" db="EMBL/GenBank/DDBJ databases">
        <title>Transcriptomic and genomic resources for Thalictrum thalictroides and T. hernandezii: Facilitating candidate gene discovery in an emerging model plant lineage.</title>
        <authorList>
            <person name="Arias T."/>
            <person name="Riano-Pachon D.M."/>
            <person name="Di Stilio V.S."/>
        </authorList>
    </citation>
    <scope>NUCLEOTIDE SEQUENCE [LARGE SCALE GENOMIC DNA]</scope>
    <source>
        <strain evidence="5">cv. WT478/WT964</strain>
        <tissue evidence="4">Leaves</tissue>
    </source>
</reference>
<evidence type="ECO:0000256" key="2">
    <source>
        <dbReference type="SAM" id="MobiDB-lite"/>
    </source>
</evidence>
<dbReference type="EMBL" id="JABWDY010000949">
    <property type="protein sequence ID" value="KAF5207793.1"/>
    <property type="molecule type" value="Genomic_DNA"/>
</dbReference>
<dbReference type="Proteomes" id="UP000554482">
    <property type="component" value="Unassembled WGS sequence"/>
</dbReference>
<comment type="caution">
    <text evidence="4">The sequence shown here is derived from an EMBL/GenBank/DDBJ whole genome shotgun (WGS) entry which is preliminary data.</text>
</comment>
<dbReference type="Pfam" id="PF11250">
    <property type="entry name" value="FAF"/>
    <property type="match status" value="1"/>
</dbReference>
<dbReference type="InterPro" id="IPR046431">
    <property type="entry name" value="FAF_dom"/>
</dbReference>
<dbReference type="InterPro" id="IPR021410">
    <property type="entry name" value="FAF"/>
</dbReference>
<name>A0A7J6XE66_THATH</name>
<dbReference type="OrthoDB" id="1931928at2759"/>
<sequence length="293" mass="32237">MIMMSFCKNTLHTFLGFSPTSTPTPTLPPHYLDITRYSSTNHRNNLVPVTGLITVTEKSPHKLPANILESSTLKPSSISTATKQDSGAGSGGSLVEITCHGGGSIDRLSSCTESLGFESSEQMEEIIHESSSSSRSQKLRMNANTTTSSSTIIDCRKTKDGMFPPVLSSLRRNDGHKNYTSFLKPVRENGRLVLTQVTISRPDVFRVSRQDGRLILQFINQKKSQESNEEEKQQVVEKQQVKESCSISGCGVEWKIPAASSSGGGGEDHQISLSSSEEIRYATLREHFLLRRV</sequence>
<evidence type="ECO:0000313" key="4">
    <source>
        <dbReference type="EMBL" id="KAF5207793.1"/>
    </source>
</evidence>
<evidence type="ECO:0000313" key="5">
    <source>
        <dbReference type="Proteomes" id="UP000554482"/>
    </source>
</evidence>
<feature type="domain" description="FAF" evidence="3">
    <location>
        <begin position="163"/>
        <end position="218"/>
    </location>
</feature>
<feature type="region of interest" description="Disordered" evidence="2">
    <location>
        <begin position="128"/>
        <end position="150"/>
    </location>
</feature>
<evidence type="ECO:0000256" key="1">
    <source>
        <dbReference type="ARBA" id="ARBA00008690"/>
    </source>
</evidence>
<dbReference type="PANTHER" id="PTHR33155">
    <property type="entry name" value="FANTASTIC FOUR-LIKE PROTEIN (DUF3049)"/>
    <property type="match status" value="1"/>
</dbReference>
<comment type="similarity">
    <text evidence="1">Belongs to the fantastic four family.</text>
</comment>
<proteinExistence type="inferred from homology"/>
<evidence type="ECO:0000259" key="3">
    <source>
        <dbReference type="Pfam" id="PF11250"/>
    </source>
</evidence>
<organism evidence="4 5">
    <name type="scientific">Thalictrum thalictroides</name>
    <name type="common">Rue-anemone</name>
    <name type="synonym">Anemone thalictroides</name>
    <dbReference type="NCBI Taxonomy" id="46969"/>
    <lineage>
        <taxon>Eukaryota</taxon>
        <taxon>Viridiplantae</taxon>
        <taxon>Streptophyta</taxon>
        <taxon>Embryophyta</taxon>
        <taxon>Tracheophyta</taxon>
        <taxon>Spermatophyta</taxon>
        <taxon>Magnoliopsida</taxon>
        <taxon>Ranunculales</taxon>
        <taxon>Ranunculaceae</taxon>
        <taxon>Thalictroideae</taxon>
        <taxon>Thalictrum</taxon>
    </lineage>
</organism>
<gene>
    <name evidence="4" type="ORF">FRX31_002620</name>
</gene>
<protein>
    <submittedName>
        <fullName evidence="4">Fantastic four 3-like</fullName>
    </submittedName>
</protein>
<accession>A0A7J6XE66</accession>
<dbReference type="AlphaFoldDB" id="A0A7J6XE66"/>
<keyword evidence="5" id="KW-1185">Reference proteome</keyword>